<reference evidence="5 6" key="1">
    <citation type="submission" date="2016-11" db="EMBL/GenBank/DDBJ databases">
        <authorList>
            <person name="Jaros S."/>
            <person name="Januszkiewicz K."/>
            <person name="Wedrychowicz H."/>
        </authorList>
    </citation>
    <scope>NUCLEOTIDE SEQUENCE [LARGE SCALE GENOMIC DNA]</scope>
    <source>
        <strain evidence="5 6">DSM 15692</strain>
    </source>
</reference>
<evidence type="ECO:0000259" key="4">
    <source>
        <dbReference type="Pfam" id="PF00326"/>
    </source>
</evidence>
<dbReference type="GO" id="GO:0006508">
    <property type="term" value="P:proteolysis"/>
    <property type="evidence" value="ECO:0007669"/>
    <property type="project" value="UniProtKB-KW"/>
</dbReference>
<evidence type="ECO:0000256" key="2">
    <source>
        <dbReference type="ARBA" id="ARBA00022670"/>
    </source>
</evidence>
<comment type="similarity">
    <text evidence="1">Belongs to the peptidase S9C family.</text>
</comment>
<evidence type="ECO:0000313" key="5">
    <source>
        <dbReference type="EMBL" id="SHE63892.1"/>
    </source>
</evidence>
<keyword evidence="3" id="KW-0378">Hydrolase</keyword>
<dbReference type="GO" id="GO:0004177">
    <property type="term" value="F:aminopeptidase activity"/>
    <property type="evidence" value="ECO:0007669"/>
    <property type="project" value="UniProtKB-KW"/>
</dbReference>
<dbReference type="SUPFAM" id="SSF53474">
    <property type="entry name" value="alpha/beta-Hydrolases"/>
    <property type="match status" value="1"/>
</dbReference>
<dbReference type="SUPFAM" id="SSF82171">
    <property type="entry name" value="DPP6 N-terminal domain-like"/>
    <property type="match status" value="1"/>
</dbReference>
<protein>
    <submittedName>
        <fullName evidence="5">Dipeptidyl aminopeptidase/acylaminoacyl peptidase</fullName>
    </submittedName>
</protein>
<keyword evidence="5" id="KW-0031">Aminopeptidase</keyword>
<dbReference type="InterPro" id="IPR011042">
    <property type="entry name" value="6-blade_b-propeller_TolB-like"/>
</dbReference>
<dbReference type="AlphaFoldDB" id="A0A1M4V4R8"/>
<evidence type="ECO:0000256" key="1">
    <source>
        <dbReference type="ARBA" id="ARBA00010040"/>
    </source>
</evidence>
<dbReference type="Pfam" id="PF00326">
    <property type="entry name" value="Peptidase_S9"/>
    <property type="match status" value="1"/>
</dbReference>
<name>A0A1M4V4R8_9LACT</name>
<evidence type="ECO:0000256" key="3">
    <source>
        <dbReference type="ARBA" id="ARBA00022801"/>
    </source>
</evidence>
<dbReference type="InterPro" id="IPR001375">
    <property type="entry name" value="Peptidase_S9_cat"/>
</dbReference>
<accession>A0A1M4V4R8</accession>
<dbReference type="RefSeq" id="WP_073296811.1">
    <property type="nucleotide sequence ID" value="NZ_FQUF01000010.1"/>
</dbReference>
<dbReference type="OrthoDB" id="108903at2"/>
<dbReference type="FunFam" id="3.40.50.1820:FF:000028">
    <property type="entry name" value="S9 family peptidase"/>
    <property type="match status" value="1"/>
</dbReference>
<organism evidence="5 6">
    <name type="scientific">Atopostipes suicloacalis DSM 15692</name>
    <dbReference type="NCBI Taxonomy" id="1121025"/>
    <lineage>
        <taxon>Bacteria</taxon>
        <taxon>Bacillati</taxon>
        <taxon>Bacillota</taxon>
        <taxon>Bacilli</taxon>
        <taxon>Lactobacillales</taxon>
        <taxon>Carnobacteriaceae</taxon>
        <taxon>Atopostipes</taxon>
    </lineage>
</organism>
<dbReference type="STRING" id="1121025.SAMN02745249_00828"/>
<dbReference type="Proteomes" id="UP000184128">
    <property type="component" value="Unassembled WGS sequence"/>
</dbReference>
<dbReference type="EMBL" id="FQUF01000010">
    <property type="protein sequence ID" value="SHE63892.1"/>
    <property type="molecule type" value="Genomic_DNA"/>
</dbReference>
<evidence type="ECO:0000313" key="6">
    <source>
        <dbReference type="Proteomes" id="UP000184128"/>
    </source>
</evidence>
<dbReference type="GO" id="GO:0004252">
    <property type="term" value="F:serine-type endopeptidase activity"/>
    <property type="evidence" value="ECO:0007669"/>
    <property type="project" value="TreeGrafter"/>
</dbReference>
<dbReference type="PANTHER" id="PTHR42776:SF27">
    <property type="entry name" value="DIPEPTIDYL PEPTIDASE FAMILY MEMBER 6"/>
    <property type="match status" value="1"/>
</dbReference>
<keyword evidence="6" id="KW-1185">Reference proteome</keyword>
<sequence length="656" mass="75028">MNKLTNQSLFELKSTTQPVVAGNAAFYVETEIREEDNQYFSSIYRVDLKTKARTLFGDSGSMNTQIKVSGDKKSLTYLSNHTKDDKMQLFAIPLDGGAAKQLTFEENGVSNYHWLENSQTVYYQTNIKKEEEEKEEDKKDYPTKRAFTKLNYKADGSGPLPEDRLYQIKKITTEEPETEPELIVEENRSLTLLYVAKDESYLLYFDRFDPEDEWVYGGSIFKYDVESKQAALITEQIPGGIFGEVLPSENEKYFLFTGNDFGYKFVTNNHVYGYDAQRKALTNLTPDLDYGVGDSLSGDFQQNVGGPNMWWLEDGERFLFKATEHGKITLYRGSVEGGCKKIFDQNIHITGLDLLENKSQAVITYSTLTIPSRVALLDLETEEITDLYDPNEKFFQEHQVSKPERFWFKSVHDWDIQGWYVPPVEAIEKHPVVLYIHGGPQVSYGETFFHEMQALAGAGYGIILLNPRGGSGYGQEFVASILNNYGDEDYQDLLNGIDYVLEKYPSIDPDRVYVAGGSYGGFMTNWIITHTNRFKAAVTQRSISNWVSFYGTSDVGPSFVEFQLGRDLTDVEGLWKMSPLAHAENAQTPLLVLHGEEDYRCPQEQGEQMYRAMKKQRVETRLVTFPQSSHGLSREGLPNLRMERLEEIVDWFETHK</sequence>
<gene>
    <name evidence="5" type="ORF">SAMN02745249_00828</name>
</gene>
<feature type="domain" description="Peptidase S9 prolyl oligopeptidase catalytic" evidence="4">
    <location>
        <begin position="447"/>
        <end position="655"/>
    </location>
</feature>
<dbReference type="Gene3D" id="3.40.50.1820">
    <property type="entry name" value="alpha/beta hydrolase"/>
    <property type="match status" value="1"/>
</dbReference>
<proteinExistence type="inferred from homology"/>
<keyword evidence="2" id="KW-0645">Protease</keyword>
<dbReference type="InterPro" id="IPR029058">
    <property type="entry name" value="AB_hydrolase_fold"/>
</dbReference>
<dbReference type="Gene3D" id="2.120.10.30">
    <property type="entry name" value="TolB, C-terminal domain"/>
    <property type="match status" value="1"/>
</dbReference>
<dbReference type="PANTHER" id="PTHR42776">
    <property type="entry name" value="SERINE PEPTIDASE S9 FAMILY MEMBER"/>
    <property type="match status" value="1"/>
</dbReference>